<feature type="signal peptide" evidence="1">
    <location>
        <begin position="1"/>
        <end position="17"/>
    </location>
</feature>
<dbReference type="GeneID" id="118417837"/>
<dbReference type="RefSeq" id="XP_035679479.1">
    <property type="nucleotide sequence ID" value="XM_035823586.1"/>
</dbReference>
<dbReference type="AlphaFoldDB" id="C3XUE9"/>
<evidence type="ECO:0000313" key="4">
    <source>
        <dbReference type="RefSeq" id="XP_035679479.1"/>
    </source>
</evidence>
<protein>
    <submittedName>
        <fullName evidence="4">Uncharacterized protein LOC118417837</fullName>
    </submittedName>
</protein>
<evidence type="ECO:0000313" key="3">
    <source>
        <dbReference type="Proteomes" id="UP000001554"/>
    </source>
</evidence>
<dbReference type="Proteomes" id="UP000001554">
    <property type="component" value="Chromosome 6"/>
</dbReference>
<reference evidence="4" key="3">
    <citation type="submission" date="2025-04" db="UniProtKB">
        <authorList>
            <consortium name="RefSeq"/>
        </authorList>
    </citation>
    <scope>IDENTIFICATION</scope>
    <source>
        <strain evidence="4">S238N-H82</strain>
        <tissue evidence="4">Testes</tissue>
    </source>
</reference>
<sequence>MLLSGFLLCLGVVGALGLPTVVPNRPRPVGGGGAQGVPTGIPHQPPCQESHGSDGCWKYGVFCVEGEAIAWDDWEDCNKCSYQGQLYEPGQTFSTGAEECVCPDEDGVNYGGTYREPVCTLVGPVPPTPTPVVPTTVSSCQPWSQAYGCWVIGGACVHGQEVIWTDWSRCPNWLKKKVESRGFKINSIETSEIN</sequence>
<accession>C3XUE9</accession>
<reference evidence="2" key="1">
    <citation type="journal article" date="2008" name="Nature">
        <title>The amphioxus genome and the evolution of the chordate karyotype.</title>
        <authorList>
            <consortium name="US DOE Joint Genome Institute (JGI-PGF)"/>
            <person name="Putnam N.H."/>
            <person name="Butts T."/>
            <person name="Ferrier D.E.K."/>
            <person name="Furlong R.F."/>
            <person name="Hellsten U."/>
            <person name="Kawashima T."/>
            <person name="Robinson-Rechavi M."/>
            <person name="Shoguchi E."/>
            <person name="Terry A."/>
            <person name="Yu J.-K."/>
            <person name="Benito-Gutierrez E.L."/>
            <person name="Dubchak I."/>
            <person name="Garcia-Fernandez J."/>
            <person name="Gibson-Brown J.J."/>
            <person name="Grigoriev I.V."/>
            <person name="Horton A.C."/>
            <person name="de Jong P.J."/>
            <person name="Jurka J."/>
            <person name="Kapitonov V.V."/>
            <person name="Kohara Y."/>
            <person name="Kuroki Y."/>
            <person name="Lindquist E."/>
            <person name="Lucas S."/>
            <person name="Osoegawa K."/>
            <person name="Pennacchio L.A."/>
            <person name="Salamov A.A."/>
            <person name="Satou Y."/>
            <person name="Sauka-Spengler T."/>
            <person name="Schmutz J."/>
            <person name="Shin-I T."/>
            <person name="Toyoda A."/>
            <person name="Bronner-Fraser M."/>
            <person name="Fujiyama A."/>
            <person name="Holland L.Z."/>
            <person name="Holland P.W.H."/>
            <person name="Satoh N."/>
            <person name="Rokhsar D.S."/>
        </authorList>
    </citation>
    <scope>NUCLEOTIDE SEQUENCE [LARGE SCALE GENOMIC DNA]</scope>
    <source>
        <strain evidence="2">S238N-H82</strain>
        <tissue evidence="2">Testes</tissue>
    </source>
</reference>
<proteinExistence type="predicted"/>
<dbReference type="EMBL" id="GG666464">
    <property type="protein sequence ID" value="EEN68523.1"/>
    <property type="molecule type" value="Genomic_DNA"/>
</dbReference>
<reference evidence="3" key="2">
    <citation type="journal article" date="2020" name="Nat. Ecol. Evol.">
        <title>Deeply conserved synteny resolves early events in vertebrate evolution.</title>
        <authorList>
            <person name="Simakov O."/>
            <person name="Marletaz F."/>
            <person name="Yue J.X."/>
            <person name="O'Connell B."/>
            <person name="Jenkins J."/>
            <person name="Brandt A."/>
            <person name="Calef R."/>
            <person name="Tung C.H."/>
            <person name="Huang T.K."/>
            <person name="Schmutz J."/>
            <person name="Satoh N."/>
            <person name="Yu J.K."/>
            <person name="Putnam N.H."/>
            <person name="Green R.E."/>
            <person name="Rokhsar D.S."/>
        </authorList>
    </citation>
    <scope>NUCLEOTIDE SEQUENCE [LARGE SCALE GENOMIC DNA]</scope>
    <source>
        <strain evidence="3">S238N-H82</strain>
    </source>
</reference>
<evidence type="ECO:0000256" key="1">
    <source>
        <dbReference type="SAM" id="SignalP"/>
    </source>
</evidence>
<dbReference type="OrthoDB" id="10032417at2759"/>
<keyword evidence="1" id="KW-0732">Signal</keyword>
<feature type="chain" id="PRO_5044729100" evidence="1">
    <location>
        <begin position="18"/>
        <end position="194"/>
    </location>
</feature>
<dbReference type="KEGG" id="bfo:118417837"/>
<evidence type="ECO:0000313" key="2">
    <source>
        <dbReference type="EMBL" id="EEN68523.1"/>
    </source>
</evidence>
<organism>
    <name type="scientific">Branchiostoma floridae</name>
    <name type="common">Florida lancelet</name>
    <name type="synonym">Amphioxus</name>
    <dbReference type="NCBI Taxonomy" id="7739"/>
    <lineage>
        <taxon>Eukaryota</taxon>
        <taxon>Metazoa</taxon>
        <taxon>Chordata</taxon>
        <taxon>Cephalochordata</taxon>
        <taxon>Leptocardii</taxon>
        <taxon>Amphioxiformes</taxon>
        <taxon>Branchiostomatidae</taxon>
        <taxon>Branchiostoma</taxon>
    </lineage>
</organism>
<name>C3XUE9_BRAFL</name>
<gene>
    <name evidence="4" type="primary">LOC118417837</name>
    <name evidence="2" type="ORF">BRAFLDRAFT_120981</name>
</gene>
<keyword evidence="3" id="KW-1185">Reference proteome</keyword>
<dbReference type="InParanoid" id="C3XUE9"/>